<dbReference type="PANTHER" id="PTHR30136">
    <property type="entry name" value="HELIX-TURN-HELIX TRANSCRIPTIONAL REGULATOR, ICLR FAMILY"/>
    <property type="match status" value="1"/>
</dbReference>
<dbReference type="AlphaFoldDB" id="A0A853FQN8"/>
<evidence type="ECO:0000256" key="1">
    <source>
        <dbReference type="ARBA" id="ARBA00023015"/>
    </source>
</evidence>
<feature type="domain" description="IclR-ED" evidence="5">
    <location>
        <begin position="78"/>
        <end position="264"/>
    </location>
</feature>
<dbReference type="SMART" id="SM00346">
    <property type="entry name" value="HTH_ICLR"/>
    <property type="match status" value="1"/>
</dbReference>
<gene>
    <name evidence="6" type="ORF">H0A72_01960</name>
</gene>
<proteinExistence type="predicted"/>
<dbReference type="Pfam" id="PF01614">
    <property type="entry name" value="IclR_C"/>
    <property type="match status" value="1"/>
</dbReference>
<feature type="domain" description="HTH iclR-type" evidence="4">
    <location>
        <begin position="15"/>
        <end position="77"/>
    </location>
</feature>
<evidence type="ECO:0000259" key="4">
    <source>
        <dbReference type="PROSITE" id="PS51077"/>
    </source>
</evidence>
<dbReference type="Gene3D" id="1.10.10.10">
    <property type="entry name" value="Winged helix-like DNA-binding domain superfamily/Winged helix DNA-binding domain"/>
    <property type="match status" value="1"/>
</dbReference>
<dbReference type="PROSITE" id="PS51078">
    <property type="entry name" value="ICLR_ED"/>
    <property type="match status" value="1"/>
</dbReference>
<evidence type="ECO:0000313" key="6">
    <source>
        <dbReference type="EMBL" id="NYT48065.1"/>
    </source>
</evidence>
<dbReference type="SUPFAM" id="SSF46785">
    <property type="entry name" value="Winged helix' DNA-binding domain"/>
    <property type="match status" value="1"/>
</dbReference>
<dbReference type="Gene3D" id="3.30.450.40">
    <property type="match status" value="1"/>
</dbReference>
<keyword evidence="1" id="KW-0805">Transcription regulation</keyword>
<dbReference type="GO" id="GO:0003677">
    <property type="term" value="F:DNA binding"/>
    <property type="evidence" value="ECO:0007669"/>
    <property type="project" value="UniProtKB-KW"/>
</dbReference>
<dbReference type="EMBL" id="JACCEM010000001">
    <property type="protein sequence ID" value="NYT48065.1"/>
    <property type="molecule type" value="Genomic_DNA"/>
</dbReference>
<evidence type="ECO:0000256" key="3">
    <source>
        <dbReference type="ARBA" id="ARBA00023163"/>
    </source>
</evidence>
<evidence type="ECO:0000259" key="5">
    <source>
        <dbReference type="PROSITE" id="PS51078"/>
    </source>
</evidence>
<accession>A0A853FQN8</accession>
<dbReference type="InterPro" id="IPR029016">
    <property type="entry name" value="GAF-like_dom_sf"/>
</dbReference>
<dbReference type="Pfam" id="PF09339">
    <property type="entry name" value="HTH_IclR"/>
    <property type="match status" value="1"/>
</dbReference>
<name>A0A853FQN8_9BURK</name>
<dbReference type="InterPro" id="IPR014757">
    <property type="entry name" value="Tscrpt_reg_IclR_C"/>
</dbReference>
<dbReference type="InterPro" id="IPR005471">
    <property type="entry name" value="Tscrpt_reg_IclR_N"/>
</dbReference>
<keyword evidence="3" id="KW-0804">Transcription</keyword>
<dbReference type="SUPFAM" id="SSF55781">
    <property type="entry name" value="GAF domain-like"/>
    <property type="match status" value="1"/>
</dbReference>
<dbReference type="PROSITE" id="PS51077">
    <property type="entry name" value="HTH_ICLR"/>
    <property type="match status" value="1"/>
</dbReference>
<comment type="caution">
    <text evidence="6">The sequence shown here is derived from an EMBL/GenBank/DDBJ whole genome shotgun (WGS) entry which is preliminary data.</text>
</comment>
<evidence type="ECO:0000313" key="7">
    <source>
        <dbReference type="Proteomes" id="UP000559809"/>
    </source>
</evidence>
<dbReference type="InterPro" id="IPR036390">
    <property type="entry name" value="WH_DNA-bd_sf"/>
</dbReference>
<dbReference type="InterPro" id="IPR050707">
    <property type="entry name" value="HTH_MetabolicPath_Reg"/>
</dbReference>
<protein>
    <submittedName>
        <fullName evidence="6">IclR family transcriptional regulator</fullName>
    </submittedName>
</protein>
<dbReference type="PANTHER" id="PTHR30136:SF8">
    <property type="entry name" value="TRANSCRIPTIONAL REGULATORY PROTEIN"/>
    <property type="match status" value="1"/>
</dbReference>
<dbReference type="GO" id="GO:0003700">
    <property type="term" value="F:DNA-binding transcription factor activity"/>
    <property type="evidence" value="ECO:0007669"/>
    <property type="project" value="TreeGrafter"/>
</dbReference>
<dbReference type="GO" id="GO:0045892">
    <property type="term" value="P:negative regulation of DNA-templated transcription"/>
    <property type="evidence" value="ECO:0007669"/>
    <property type="project" value="TreeGrafter"/>
</dbReference>
<reference evidence="6 7" key="1">
    <citation type="submission" date="2020-07" db="EMBL/GenBank/DDBJ databases">
        <title>Taxonomic revisions and descriptions of new bacterial species based on genomic comparisons in the high-G+C-content subgroup of the family Alcaligenaceae.</title>
        <authorList>
            <person name="Szabo A."/>
            <person name="Felfoldi T."/>
        </authorList>
    </citation>
    <scope>NUCLEOTIDE SEQUENCE [LARGE SCALE GENOMIC DNA]</scope>
    <source>
        <strain evidence="6 7">LMG 24012</strain>
    </source>
</reference>
<dbReference type="InterPro" id="IPR036388">
    <property type="entry name" value="WH-like_DNA-bd_sf"/>
</dbReference>
<sequence>MRTMTSPANDRRQRVQAAETGLAILKALTRLGGAASLTAIGNEVGESTAKVHRYLASFVQEGFVVQNPQTLQYHLGTESIRLGLAALRQCDPVRLGEGALLRMRESLETTCFIAVMGNIGPTVLRMEEPPLPVTVNIRPSSVLPLLWSATGQVFLAFTDNADIQQRARQEYAAGSADQRALIPNGPQAIAALCGTVRAQGCAIVRDMLLRGISAVSAPIFDANGHVSAVLTALGASSGFDFRLDGKVCSQIIGEAASISAAMGYLSS</sequence>
<organism evidence="6 7">
    <name type="scientific">Parapusillimonas granuli</name>
    <dbReference type="NCBI Taxonomy" id="380911"/>
    <lineage>
        <taxon>Bacteria</taxon>
        <taxon>Pseudomonadati</taxon>
        <taxon>Pseudomonadota</taxon>
        <taxon>Betaproteobacteria</taxon>
        <taxon>Burkholderiales</taxon>
        <taxon>Alcaligenaceae</taxon>
        <taxon>Parapusillimonas</taxon>
    </lineage>
</organism>
<keyword evidence="7" id="KW-1185">Reference proteome</keyword>
<keyword evidence="2" id="KW-0238">DNA-binding</keyword>
<dbReference type="Proteomes" id="UP000559809">
    <property type="component" value="Unassembled WGS sequence"/>
</dbReference>
<evidence type="ECO:0000256" key="2">
    <source>
        <dbReference type="ARBA" id="ARBA00023125"/>
    </source>
</evidence>